<dbReference type="PANTHER" id="PTHR12387">
    <property type="entry name" value="26S PROTEASOME NON-ATPASE REGULATORY SUBUNIT 8"/>
    <property type="match status" value="1"/>
</dbReference>
<dbReference type="GO" id="GO:0005634">
    <property type="term" value="C:nucleus"/>
    <property type="evidence" value="ECO:0007669"/>
    <property type="project" value="TreeGrafter"/>
</dbReference>
<reference evidence="3" key="1">
    <citation type="submission" date="2023-06" db="EMBL/GenBank/DDBJ databases">
        <authorList>
            <person name="Delattre M."/>
        </authorList>
    </citation>
    <scope>NUCLEOTIDE SEQUENCE</scope>
    <source>
        <strain evidence="3">AF72</strain>
    </source>
</reference>
<dbReference type="Gene3D" id="1.25.40.990">
    <property type="match status" value="1"/>
</dbReference>
<dbReference type="Proteomes" id="UP001177023">
    <property type="component" value="Unassembled WGS sequence"/>
</dbReference>
<comment type="caution">
    <text evidence="3">The sequence shown here is derived from an EMBL/GenBank/DDBJ whole genome shotgun (WGS) entry which is preliminary data.</text>
</comment>
<dbReference type="GO" id="GO:0005829">
    <property type="term" value="C:cytosol"/>
    <property type="evidence" value="ECO:0007669"/>
    <property type="project" value="TreeGrafter"/>
</dbReference>
<dbReference type="PANTHER" id="PTHR12387:SF0">
    <property type="entry name" value="26S PROTEASOME NON-ATPASE REGULATORY SUBUNIT 8"/>
    <property type="match status" value="1"/>
</dbReference>
<dbReference type="InterPro" id="IPR006746">
    <property type="entry name" value="26S_Psome_Rpn12"/>
</dbReference>
<evidence type="ECO:0000313" key="3">
    <source>
        <dbReference type="EMBL" id="CAJ0566456.1"/>
    </source>
</evidence>
<sequence length="259" mass="29472">MSLPTLHKELLQKWGNEKDRKLDQIETIVKNLKNALEDGEQVGKLDRNALITINRDVYEIDALVAALNGDLKAFDTAISNIMAFYASLRDDSPNKHLLVGLNLMFLLVSNRLSDFHVLLEQIDQSVQSGNPYISTPVKMEQSLMEGAYNKIVLTEKNIPSPYYAPFVRIMMDTVRSEIASNLEKSFKQCPVRDAQTLLLLDDQASLKKFAEARKWKLEGTNYNFGDEKMETGDLHKTGLDTQRIARQAIYYAKQLEMIV</sequence>
<proteinExistence type="predicted"/>
<organism evidence="3 4">
    <name type="scientific">Mesorhabditis spiculigera</name>
    <dbReference type="NCBI Taxonomy" id="96644"/>
    <lineage>
        <taxon>Eukaryota</taxon>
        <taxon>Metazoa</taxon>
        <taxon>Ecdysozoa</taxon>
        <taxon>Nematoda</taxon>
        <taxon>Chromadorea</taxon>
        <taxon>Rhabditida</taxon>
        <taxon>Rhabditina</taxon>
        <taxon>Rhabditomorpha</taxon>
        <taxon>Rhabditoidea</taxon>
        <taxon>Rhabditidae</taxon>
        <taxon>Mesorhabditinae</taxon>
        <taxon>Mesorhabditis</taxon>
    </lineage>
</organism>
<name>A0AA36FY56_9BILA</name>
<dbReference type="AlphaFoldDB" id="A0AA36FY56"/>
<keyword evidence="1" id="KW-0647">Proteasome</keyword>
<feature type="non-terminal residue" evidence="3">
    <location>
        <position position="259"/>
    </location>
</feature>
<gene>
    <name evidence="3" type="ORF">MSPICULIGERA_LOCUS5059</name>
</gene>
<feature type="domain" description="CSN8/PSMD8/EIF3K" evidence="2">
    <location>
        <begin position="94"/>
        <end position="222"/>
    </location>
</feature>
<dbReference type="GO" id="GO:0008541">
    <property type="term" value="C:proteasome regulatory particle, lid subcomplex"/>
    <property type="evidence" value="ECO:0007669"/>
    <property type="project" value="TreeGrafter"/>
</dbReference>
<accession>A0AA36FY56</accession>
<protein>
    <recommendedName>
        <fullName evidence="2">CSN8/PSMD8/EIF3K domain-containing protein</fullName>
    </recommendedName>
</protein>
<evidence type="ECO:0000259" key="2">
    <source>
        <dbReference type="Pfam" id="PF10075"/>
    </source>
</evidence>
<dbReference type="GO" id="GO:0043161">
    <property type="term" value="P:proteasome-mediated ubiquitin-dependent protein catabolic process"/>
    <property type="evidence" value="ECO:0007669"/>
    <property type="project" value="TreeGrafter"/>
</dbReference>
<dbReference type="EMBL" id="CATQJA010001244">
    <property type="protein sequence ID" value="CAJ0566456.1"/>
    <property type="molecule type" value="Genomic_DNA"/>
</dbReference>
<dbReference type="Pfam" id="PF10075">
    <property type="entry name" value="CSN8_PSD8_EIF3K"/>
    <property type="match status" value="1"/>
</dbReference>
<keyword evidence="4" id="KW-1185">Reference proteome</keyword>
<evidence type="ECO:0000313" key="4">
    <source>
        <dbReference type="Proteomes" id="UP001177023"/>
    </source>
</evidence>
<evidence type="ECO:0000256" key="1">
    <source>
        <dbReference type="ARBA" id="ARBA00022942"/>
    </source>
</evidence>
<dbReference type="InterPro" id="IPR033464">
    <property type="entry name" value="CSN8_PSD8_EIF3K"/>
</dbReference>